<dbReference type="GeneID" id="5702522"/>
<organism evidence="1 2">
    <name type="scientific">Giardia intestinalis (strain ATCC 50803 / WB clone C6)</name>
    <name type="common">Giardia lamblia</name>
    <dbReference type="NCBI Taxonomy" id="184922"/>
    <lineage>
        <taxon>Eukaryota</taxon>
        <taxon>Metamonada</taxon>
        <taxon>Diplomonadida</taxon>
        <taxon>Hexamitidae</taxon>
        <taxon>Giardiinae</taxon>
        <taxon>Giardia</taxon>
    </lineage>
</organism>
<dbReference type="AlphaFoldDB" id="A8B4H5"/>
<proteinExistence type="predicted"/>
<dbReference type="HOGENOM" id="CLU_1889726_0_0_1"/>
<dbReference type="RefSeq" id="XP_001709598.1">
    <property type="nucleotide sequence ID" value="XM_001709546.1"/>
</dbReference>
<protein>
    <submittedName>
        <fullName evidence="1">Uncharacterized protein</fullName>
    </submittedName>
</protein>
<sequence length="135" mass="15388">MEKMKRVEVDQHIEVSFADLLAKNPKLDKLTLFSSLQDLIADCNEKVEKNSITVRLLEDEDVYDMKDFSTIAALKRHRPPEERCLHTRVMTKAGMLRVSLDDDCATPAVQSIIMGEIRRHLDECLDALTGKDTSK</sequence>
<dbReference type="VEuPathDB" id="GiardiaDB:GL50803_113995"/>
<gene>
    <name evidence="1" type="ORF">GL50803_00113995</name>
</gene>
<keyword evidence="2" id="KW-1185">Reference proteome</keyword>
<dbReference type="EMBL" id="AACB03000002">
    <property type="protein sequence ID" value="KAE8303688.1"/>
    <property type="molecule type" value="Genomic_DNA"/>
</dbReference>
<evidence type="ECO:0000313" key="2">
    <source>
        <dbReference type="Proteomes" id="UP000001548"/>
    </source>
</evidence>
<dbReference type="OMA" id="LDDDCAT"/>
<dbReference type="KEGG" id="gla:GL50803_00113995"/>
<accession>A8B4H5</accession>
<reference evidence="1 2" key="1">
    <citation type="journal article" date="2007" name="Science">
        <title>Genomic minimalism in the early diverging intestinal parasite Giardia lamblia.</title>
        <authorList>
            <person name="Morrison H.G."/>
            <person name="McArthur A.G."/>
            <person name="Gillin F.D."/>
            <person name="Aley S.B."/>
            <person name="Adam R.D."/>
            <person name="Olsen G.J."/>
            <person name="Best A.A."/>
            <person name="Cande W.Z."/>
            <person name="Chen F."/>
            <person name="Cipriano M.J."/>
            <person name="Davids B.J."/>
            <person name="Dawson S.C."/>
            <person name="Elmendorf H.G."/>
            <person name="Hehl A.B."/>
            <person name="Holder M.E."/>
            <person name="Huse S.M."/>
            <person name="Kim U.U."/>
            <person name="Lasek-Nesselquist E."/>
            <person name="Manning G."/>
            <person name="Nigam A."/>
            <person name="Nixon J.E."/>
            <person name="Palm D."/>
            <person name="Passamaneck N.E."/>
            <person name="Prabhu A."/>
            <person name="Reich C.I."/>
            <person name="Reiner D.S."/>
            <person name="Samuelson J."/>
            <person name="Svard S.G."/>
            <person name="Sogin M.L."/>
        </authorList>
    </citation>
    <scope>NUCLEOTIDE SEQUENCE [LARGE SCALE GENOMIC DNA]</scope>
    <source>
        <strain evidence="1 2">WB C6</strain>
    </source>
</reference>
<dbReference type="Proteomes" id="UP000001548">
    <property type="component" value="Unassembled WGS sequence"/>
</dbReference>
<name>A8B4H5_GIAIC</name>
<evidence type="ECO:0000313" key="1">
    <source>
        <dbReference type="EMBL" id="KAE8303688.1"/>
    </source>
</evidence>
<comment type="caution">
    <text evidence="1">The sequence shown here is derived from an EMBL/GenBank/DDBJ whole genome shotgun (WGS) entry which is preliminary data.</text>
</comment>